<evidence type="ECO:0000256" key="9">
    <source>
        <dbReference type="ARBA" id="ARBA00023239"/>
    </source>
</evidence>
<comment type="similarity">
    <text evidence="2">Belongs to the phosphoenolpyruvate carboxykinase (ATP) family.</text>
</comment>
<dbReference type="UniPathway" id="UPA00138"/>
<dbReference type="PROSITE" id="PS00532">
    <property type="entry name" value="PEPCK_ATP"/>
    <property type="match status" value="1"/>
</dbReference>
<evidence type="ECO:0000256" key="3">
    <source>
        <dbReference type="ARBA" id="ARBA00012363"/>
    </source>
</evidence>
<dbReference type="OrthoDB" id="184182at2759"/>
<dbReference type="Proteomes" id="UP000245884">
    <property type="component" value="Unassembled WGS sequence"/>
</dbReference>
<evidence type="ECO:0000313" key="11">
    <source>
        <dbReference type="EMBL" id="PWN26226.1"/>
    </source>
</evidence>
<dbReference type="SUPFAM" id="SSF68923">
    <property type="entry name" value="PEP carboxykinase N-terminal domain"/>
    <property type="match status" value="1"/>
</dbReference>
<evidence type="ECO:0000256" key="1">
    <source>
        <dbReference type="ARBA" id="ARBA00004742"/>
    </source>
</evidence>
<dbReference type="GO" id="GO:0006094">
    <property type="term" value="P:gluconeogenesis"/>
    <property type="evidence" value="ECO:0007669"/>
    <property type="project" value="UniProtKB-UniPathway"/>
</dbReference>
<dbReference type="RefSeq" id="XP_025360838.1">
    <property type="nucleotide sequence ID" value="XM_025508391.1"/>
</dbReference>
<keyword evidence="9" id="KW-0456">Lyase</keyword>
<keyword evidence="8" id="KW-0067">ATP-binding</keyword>
<keyword evidence="11" id="KW-0670">Pyruvate</keyword>
<dbReference type="Gene3D" id="2.170.8.10">
    <property type="entry name" value="Phosphoenolpyruvate Carboxykinase, domain 2"/>
    <property type="match status" value="1"/>
</dbReference>
<gene>
    <name evidence="11" type="ORF">BDZ90DRAFT_261553</name>
</gene>
<evidence type="ECO:0000256" key="7">
    <source>
        <dbReference type="ARBA" id="ARBA00022793"/>
    </source>
</evidence>
<dbReference type="FunFam" id="2.170.8.10:FF:000001">
    <property type="entry name" value="Phosphoenolpyruvate carboxykinase (ATP)"/>
    <property type="match status" value="1"/>
</dbReference>
<evidence type="ECO:0000256" key="2">
    <source>
        <dbReference type="ARBA" id="ARBA00006052"/>
    </source>
</evidence>
<evidence type="ECO:0000256" key="5">
    <source>
        <dbReference type="ARBA" id="ARBA00022432"/>
    </source>
</evidence>
<evidence type="ECO:0000256" key="6">
    <source>
        <dbReference type="ARBA" id="ARBA00022741"/>
    </source>
</evidence>
<dbReference type="PANTHER" id="PTHR30031">
    <property type="entry name" value="PHOSPHOENOLPYRUVATE CARBOXYKINASE ATP"/>
    <property type="match status" value="1"/>
</dbReference>
<dbReference type="GeneID" id="37030214"/>
<dbReference type="Gene3D" id="3.90.228.20">
    <property type="match status" value="1"/>
</dbReference>
<evidence type="ECO:0000313" key="12">
    <source>
        <dbReference type="Proteomes" id="UP000245884"/>
    </source>
</evidence>
<dbReference type="SUPFAM" id="SSF53795">
    <property type="entry name" value="PEP carboxykinase-like"/>
    <property type="match status" value="1"/>
</dbReference>
<keyword evidence="11" id="KW-0808">Transferase</keyword>
<accession>A0A316ULR5</accession>
<dbReference type="STRING" id="1569628.A0A316ULR5"/>
<keyword evidence="7" id="KW-0210">Decarboxylase</keyword>
<name>A0A316ULR5_9BASI</name>
<organism evidence="11 12">
    <name type="scientific">Jaminaea rosea</name>
    <dbReference type="NCBI Taxonomy" id="1569628"/>
    <lineage>
        <taxon>Eukaryota</taxon>
        <taxon>Fungi</taxon>
        <taxon>Dikarya</taxon>
        <taxon>Basidiomycota</taxon>
        <taxon>Ustilaginomycotina</taxon>
        <taxon>Exobasidiomycetes</taxon>
        <taxon>Microstromatales</taxon>
        <taxon>Microstromatales incertae sedis</taxon>
        <taxon>Jaminaea</taxon>
    </lineage>
</organism>
<keyword evidence="5" id="KW-0312">Gluconeogenesis</keyword>
<reference evidence="11 12" key="1">
    <citation type="journal article" date="2018" name="Mol. Biol. Evol.">
        <title>Broad Genomic Sampling Reveals a Smut Pathogenic Ancestry of the Fungal Clade Ustilaginomycotina.</title>
        <authorList>
            <person name="Kijpornyongpan T."/>
            <person name="Mondo S.J."/>
            <person name="Barry K."/>
            <person name="Sandor L."/>
            <person name="Lee J."/>
            <person name="Lipzen A."/>
            <person name="Pangilinan J."/>
            <person name="LaButti K."/>
            <person name="Hainaut M."/>
            <person name="Henrissat B."/>
            <person name="Grigoriev I.V."/>
            <person name="Spatafora J.W."/>
            <person name="Aime M.C."/>
        </authorList>
    </citation>
    <scope>NUCLEOTIDE SEQUENCE [LARGE SCALE GENOMIC DNA]</scope>
    <source>
        <strain evidence="11 12">MCA 5214</strain>
    </source>
</reference>
<evidence type="ECO:0000256" key="8">
    <source>
        <dbReference type="ARBA" id="ARBA00022840"/>
    </source>
</evidence>
<evidence type="ECO:0000256" key="10">
    <source>
        <dbReference type="ARBA" id="ARBA00047371"/>
    </source>
</evidence>
<dbReference type="NCBIfam" id="TIGR00224">
    <property type="entry name" value="pckA"/>
    <property type="match status" value="1"/>
</dbReference>
<dbReference type="NCBIfam" id="NF006820">
    <property type="entry name" value="PRK09344.1-2"/>
    <property type="match status" value="1"/>
</dbReference>
<keyword evidence="11" id="KW-0418">Kinase</keyword>
<dbReference type="NCBIfam" id="NF006821">
    <property type="entry name" value="PRK09344.1-3"/>
    <property type="match status" value="1"/>
</dbReference>
<dbReference type="EMBL" id="KZ819672">
    <property type="protein sequence ID" value="PWN26226.1"/>
    <property type="molecule type" value="Genomic_DNA"/>
</dbReference>
<dbReference type="Gene3D" id="3.40.449.10">
    <property type="entry name" value="Phosphoenolpyruvate Carboxykinase, domain 1"/>
    <property type="match status" value="1"/>
</dbReference>
<keyword evidence="6" id="KW-0547">Nucleotide-binding</keyword>
<dbReference type="AlphaFoldDB" id="A0A316ULR5"/>
<dbReference type="FunFam" id="3.40.449.10:FF:000002">
    <property type="entry name" value="Phosphoenolpyruvate carboxykinase [ATP]"/>
    <property type="match status" value="1"/>
</dbReference>
<dbReference type="GO" id="GO:0005829">
    <property type="term" value="C:cytosol"/>
    <property type="evidence" value="ECO:0007669"/>
    <property type="project" value="TreeGrafter"/>
</dbReference>
<proteinExistence type="inferred from homology"/>
<dbReference type="HAMAP" id="MF_00453">
    <property type="entry name" value="PEPCK_ATP"/>
    <property type="match status" value="1"/>
</dbReference>
<dbReference type="InterPro" id="IPR008210">
    <property type="entry name" value="PEP_carboxykinase_N"/>
</dbReference>
<dbReference type="InterPro" id="IPR013035">
    <property type="entry name" value="PEP_carboxykinase_C"/>
</dbReference>
<dbReference type="PANTHER" id="PTHR30031:SF0">
    <property type="entry name" value="PHOSPHOENOLPYRUVATE CARBOXYKINASE (ATP)"/>
    <property type="match status" value="1"/>
</dbReference>
<comment type="pathway">
    <text evidence="1">Carbohydrate biosynthesis; gluconeogenesis.</text>
</comment>
<dbReference type="GO" id="GO:0004612">
    <property type="term" value="F:phosphoenolpyruvate carboxykinase (ATP) activity"/>
    <property type="evidence" value="ECO:0007669"/>
    <property type="project" value="UniProtKB-EC"/>
</dbReference>
<comment type="catalytic activity">
    <reaction evidence="10">
        <text>oxaloacetate + ATP = phosphoenolpyruvate + ADP + CO2</text>
        <dbReference type="Rhea" id="RHEA:18617"/>
        <dbReference type="ChEBI" id="CHEBI:16452"/>
        <dbReference type="ChEBI" id="CHEBI:16526"/>
        <dbReference type="ChEBI" id="CHEBI:30616"/>
        <dbReference type="ChEBI" id="CHEBI:58702"/>
        <dbReference type="ChEBI" id="CHEBI:456216"/>
        <dbReference type="EC" id="4.1.1.49"/>
    </reaction>
</comment>
<dbReference type="GO" id="GO:0016301">
    <property type="term" value="F:kinase activity"/>
    <property type="evidence" value="ECO:0007669"/>
    <property type="project" value="UniProtKB-KW"/>
</dbReference>
<dbReference type="Pfam" id="PF01293">
    <property type="entry name" value="PEPCK_ATP"/>
    <property type="match status" value="1"/>
</dbReference>
<keyword evidence="12" id="KW-1185">Reference proteome</keyword>
<evidence type="ECO:0000256" key="4">
    <source>
        <dbReference type="ARBA" id="ARBA00021932"/>
    </source>
</evidence>
<dbReference type="InterPro" id="IPR015994">
    <property type="entry name" value="PEPCK_ATP_CS"/>
</dbReference>
<dbReference type="GO" id="GO:0005524">
    <property type="term" value="F:ATP binding"/>
    <property type="evidence" value="ECO:0007669"/>
    <property type="project" value="UniProtKB-KW"/>
</dbReference>
<dbReference type="PIRSF" id="PIRSF006294">
    <property type="entry name" value="PEP_crbxkin"/>
    <property type="match status" value="1"/>
</dbReference>
<dbReference type="EC" id="4.1.1.49" evidence="3"/>
<dbReference type="InterPro" id="IPR001272">
    <property type="entry name" value="PEP_carboxykinase_ATP"/>
</dbReference>
<protein>
    <recommendedName>
        <fullName evidence="4">Phosphoenolpyruvate carboxykinase (ATP)</fullName>
        <ecNumber evidence="3">4.1.1.49</ecNumber>
    </recommendedName>
</protein>
<sequence>MTSPGNHHDELPNSANPEYSLLKREGLQLFSEAGFDMDKIHLKRNASVAALYEDAISKEGAVIASNGALINFSGKKTGRSPKDKRIVYEETSKDHVWWGPVNIKMDEHTFEINRERAIDYLNTREDIYVFDGFAGWEPKYRIKVRVICARAYHALFMHNMLIRPTREELENFGEPDFIIYNAGQFPANRFTAGMTSSTSVEINFKRREMVILGTEYAGEMKKGVFSVMHYLQPVKFGQLSLHSSANEGKDGDVSLFFGLSGTGKTTLSADPQRHLIGDDEHVWSDNGVFNIEGGCYAKCIGLSKENEPEIFNAIQFGSILENVSYDKSSRIPDYNDSKLTENTRCAYAIEKIPNAKIPCIGGHPKNIIFLTCDAYGVLPPISKLSEAQAQYHFILGYTSKTPGTETGVTEPSPTFSTCYGQPFIVLAPRVYARMLAERMEKYKANCWLINTGWAGGKFGKGKRCPLKYTRAIINAIHSGELAQAEFEKFETFNLQIPKKVTGVPSELLHSRTAWNDDKGFNAELTKLAGMFKEAFTKYEDDVDADVKAAGPE</sequence>
<dbReference type="CDD" id="cd00484">
    <property type="entry name" value="PEPCK_ATP"/>
    <property type="match status" value="1"/>
</dbReference>